<dbReference type="EMBL" id="JACOAF010000042">
    <property type="protein sequence ID" value="MBC3541651.1"/>
    <property type="molecule type" value="Genomic_DNA"/>
</dbReference>
<sequence length="251" mass="29404">MKKLVFLFLFCGSYLQASAQTPKVVPFVLGLVDDSKGRAWVKDHPQESTLVDKFHSTENNLVTYVDSLIKEENKRTYDKVIASVSTWEKKDCFYCREFKRIQSKKLVEHMNEAYSFKWKDEVDENNYKIYRGVLKPKAFPEDLEKYSFLAGAYVRYGNQEEEKYSLKLNSKSKFDAILRELKALRCDILKVDIKDGETATQLITFLPTPKLKAYLDKQEPLRLAIQKKKEKFFQERKNSGLFSTAEEEQQN</sequence>
<feature type="signal peptide" evidence="1">
    <location>
        <begin position="1"/>
        <end position="19"/>
    </location>
</feature>
<protein>
    <submittedName>
        <fullName evidence="2">Uncharacterized protein</fullName>
    </submittedName>
</protein>
<evidence type="ECO:0000313" key="3">
    <source>
        <dbReference type="Proteomes" id="UP000659698"/>
    </source>
</evidence>
<organism evidence="2 3">
    <name type="scientific">Rufibacter sediminis</name>
    <dbReference type="NCBI Taxonomy" id="2762756"/>
    <lineage>
        <taxon>Bacteria</taxon>
        <taxon>Pseudomonadati</taxon>
        <taxon>Bacteroidota</taxon>
        <taxon>Cytophagia</taxon>
        <taxon>Cytophagales</taxon>
        <taxon>Hymenobacteraceae</taxon>
        <taxon>Rufibacter</taxon>
    </lineage>
</organism>
<name>A0ABR6VWS1_9BACT</name>
<evidence type="ECO:0000256" key="1">
    <source>
        <dbReference type="SAM" id="SignalP"/>
    </source>
</evidence>
<dbReference type="RefSeq" id="WP_186640762.1">
    <property type="nucleotide sequence ID" value="NZ_JACOAF010000042.1"/>
</dbReference>
<keyword evidence="1" id="KW-0732">Signal</keyword>
<reference evidence="2 3" key="1">
    <citation type="journal article" date="2019" name="Int. J. Syst. Evol. Microbiol.">
        <title>Rufibacter sediminis sp. nov., isolated from freshwater lake sediment.</title>
        <authorList>
            <person name="Qu J.H."/>
            <person name="Zhang L.J."/>
            <person name="Fu Y.H."/>
            <person name="Li H.F."/>
        </authorList>
    </citation>
    <scope>NUCLEOTIDE SEQUENCE [LARGE SCALE GENOMIC DNA]</scope>
    <source>
        <strain evidence="2 3">H-1</strain>
    </source>
</reference>
<accession>A0ABR6VWS1</accession>
<proteinExistence type="predicted"/>
<dbReference type="Proteomes" id="UP000659698">
    <property type="component" value="Unassembled WGS sequence"/>
</dbReference>
<keyword evidence="3" id="KW-1185">Reference proteome</keyword>
<feature type="chain" id="PRO_5047444956" evidence="1">
    <location>
        <begin position="20"/>
        <end position="251"/>
    </location>
</feature>
<gene>
    <name evidence="2" type="ORF">H7U12_18290</name>
</gene>
<comment type="caution">
    <text evidence="2">The sequence shown here is derived from an EMBL/GenBank/DDBJ whole genome shotgun (WGS) entry which is preliminary data.</text>
</comment>
<evidence type="ECO:0000313" key="2">
    <source>
        <dbReference type="EMBL" id="MBC3541651.1"/>
    </source>
</evidence>